<feature type="transmembrane region" description="Helical" evidence="10">
    <location>
        <begin position="180"/>
        <end position="200"/>
    </location>
</feature>
<dbReference type="Gene3D" id="3.40.1110.10">
    <property type="entry name" value="Calcium-transporting ATPase, cytoplasmic domain N"/>
    <property type="match status" value="1"/>
</dbReference>
<dbReference type="PANTHER" id="PTHR43520">
    <property type="entry name" value="ATP7, ISOFORM B"/>
    <property type="match status" value="1"/>
</dbReference>
<evidence type="ECO:0000256" key="6">
    <source>
        <dbReference type="ARBA" id="ARBA00022840"/>
    </source>
</evidence>
<feature type="domain" description="HMA" evidence="11">
    <location>
        <begin position="1"/>
        <end position="56"/>
    </location>
</feature>
<keyword evidence="7" id="KW-1278">Translocase</keyword>
<dbReference type="SUPFAM" id="SSF81653">
    <property type="entry name" value="Calcium ATPase, transduction domain A"/>
    <property type="match status" value="1"/>
</dbReference>
<keyword evidence="10" id="KW-1003">Cell membrane</keyword>
<keyword evidence="9 10" id="KW-0472">Membrane</keyword>
<dbReference type="PANTHER" id="PTHR43520:SF8">
    <property type="entry name" value="P-TYPE CU(+) TRANSPORTER"/>
    <property type="match status" value="1"/>
</dbReference>
<dbReference type="SUPFAM" id="SSF81665">
    <property type="entry name" value="Calcium ATPase, transmembrane domain M"/>
    <property type="match status" value="1"/>
</dbReference>
<feature type="transmembrane region" description="Helical" evidence="10">
    <location>
        <begin position="146"/>
        <end position="168"/>
    </location>
</feature>
<dbReference type="InterPro" id="IPR044492">
    <property type="entry name" value="P_typ_ATPase_HD_dom"/>
</dbReference>
<dbReference type="InterPro" id="IPR001757">
    <property type="entry name" value="P_typ_ATPase"/>
</dbReference>
<keyword evidence="4 10" id="KW-0479">Metal-binding</keyword>
<feature type="transmembrane region" description="Helical" evidence="10">
    <location>
        <begin position="116"/>
        <end position="134"/>
    </location>
</feature>
<accession>A0A1C1Z1K5</accession>
<dbReference type="InterPro" id="IPR006121">
    <property type="entry name" value="HMA_dom"/>
</dbReference>
<dbReference type="STRING" id="1480615.AWJ14_09010"/>
<dbReference type="InterPro" id="IPR027256">
    <property type="entry name" value="P-typ_ATPase_IB"/>
</dbReference>
<dbReference type="PROSITE" id="PS00154">
    <property type="entry name" value="ATPASE_E1_E2"/>
    <property type="match status" value="1"/>
</dbReference>
<dbReference type="PRINTS" id="PR00119">
    <property type="entry name" value="CATATPASE"/>
</dbReference>
<dbReference type="InterPro" id="IPR023298">
    <property type="entry name" value="ATPase_P-typ_TM_dom_sf"/>
</dbReference>
<dbReference type="EMBL" id="LQZT01000001">
    <property type="protein sequence ID" value="OCW59628.1"/>
    <property type="molecule type" value="Genomic_DNA"/>
</dbReference>
<comment type="caution">
    <text evidence="12">The sequence shown here is derived from an EMBL/GenBank/DDBJ whole genome shotgun (WGS) entry which is preliminary data.</text>
</comment>
<dbReference type="GO" id="GO:0043682">
    <property type="term" value="F:P-type divalent copper transporter activity"/>
    <property type="evidence" value="ECO:0007669"/>
    <property type="project" value="TreeGrafter"/>
</dbReference>
<dbReference type="InterPro" id="IPR023299">
    <property type="entry name" value="ATPase_P-typ_cyto_dom_N"/>
</dbReference>
<protein>
    <recommendedName>
        <fullName evidence="11">HMA domain-containing protein</fullName>
    </recommendedName>
</protein>
<feature type="transmembrane region" description="Helical" evidence="10">
    <location>
        <begin position="84"/>
        <end position="104"/>
    </location>
</feature>
<evidence type="ECO:0000256" key="4">
    <source>
        <dbReference type="ARBA" id="ARBA00022723"/>
    </source>
</evidence>
<feature type="transmembrane region" description="Helical" evidence="10">
    <location>
        <begin position="339"/>
        <end position="361"/>
    </location>
</feature>
<dbReference type="CDD" id="cd00371">
    <property type="entry name" value="HMA"/>
    <property type="match status" value="1"/>
</dbReference>
<dbReference type="GO" id="GO:0005507">
    <property type="term" value="F:copper ion binding"/>
    <property type="evidence" value="ECO:0007669"/>
    <property type="project" value="TreeGrafter"/>
</dbReference>
<evidence type="ECO:0000313" key="12">
    <source>
        <dbReference type="EMBL" id="OCW59628.1"/>
    </source>
</evidence>
<keyword evidence="3 10" id="KW-0812">Transmembrane</keyword>
<dbReference type="SFLD" id="SFLDG00002">
    <property type="entry name" value="C1.7:_P-type_atpase_like"/>
    <property type="match status" value="1"/>
</dbReference>
<dbReference type="InterPro" id="IPR008250">
    <property type="entry name" value="ATPase_P-typ_transduc_dom_A_sf"/>
</dbReference>
<dbReference type="InterPro" id="IPR036412">
    <property type="entry name" value="HAD-like_sf"/>
</dbReference>
<dbReference type="Proteomes" id="UP000094795">
    <property type="component" value="Unassembled WGS sequence"/>
</dbReference>
<keyword evidence="8 10" id="KW-1133">Transmembrane helix</keyword>
<evidence type="ECO:0000259" key="11">
    <source>
        <dbReference type="PROSITE" id="PS50846"/>
    </source>
</evidence>
<dbReference type="FunFam" id="2.70.150.10:FF:000002">
    <property type="entry name" value="Copper-transporting ATPase 1, putative"/>
    <property type="match status" value="1"/>
</dbReference>
<evidence type="ECO:0000256" key="9">
    <source>
        <dbReference type="ARBA" id="ARBA00023136"/>
    </source>
</evidence>
<dbReference type="GO" id="GO:0016887">
    <property type="term" value="F:ATP hydrolysis activity"/>
    <property type="evidence" value="ECO:0007669"/>
    <property type="project" value="InterPro"/>
</dbReference>
<dbReference type="NCBIfam" id="TIGR01525">
    <property type="entry name" value="ATPase-IB_hvy"/>
    <property type="match status" value="1"/>
</dbReference>
<sequence>MTCASCSARVEKVLSRQPGVSGARVNLALERADIDGDALDPAALASAISRAGFGAVLRRDDFAAHREADEAQAAQRRADERQTLVRLIVSAVLTLPIVIGMLPMMTGLGEAWISPVWQALLATGVMLVSGSRFWREATGALRGGSANMAVLVSLGTGVAYLWSLWVMLSGWANPHADHAAGMASHLHFEAAAVVLTLVMLGKYLETRAKSGAAGALRALGRLQPDTAERKDADGKLHTVPVERLTIGDTILIRPGARIAADGIILAGQSSLDEAMVTGESMPVARGPGDPVITGTTNTDGVLEVEVRALGADTRLARMTRLVEEAQSGQAPVQKLVDRISAVFVPLILAIALATLVGWLLAGADFEAAMVASVAVLVIACPCALGLATPTALVAGTGAAAKAGILIRDIETLERATDIRAIAFDKTGTLTEGTPTVSQLHPAVPGGEAELLGLAAALETASEHPLGRAIVARAQSDDVPVVPASSIRAVPGRGLEGTVDGATIRIGSERFLIESGIDTGAADAAIRETAGTLAWVARDTTLIGVISLADAIRPQARQALGELTRRGLATIMLTGDNEATARAIAAEAGVTDIRAGLLPGEKLDAIRALASSTGGHVAFVGDGLNDAPALAAANLGIAMAGGADAAREAAAITLMRPDLRLVPAALDVAARTRRTIRRNLGWAFVYNLIGIPLAAFGILPPVFAGAAMAFSSVSVVTNSALMARWKPDLPAD</sequence>
<evidence type="ECO:0000256" key="5">
    <source>
        <dbReference type="ARBA" id="ARBA00022741"/>
    </source>
</evidence>
<evidence type="ECO:0000256" key="1">
    <source>
        <dbReference type="ARBA" id="ARBA00004127"/>
    </source>
</evidence>
<dbReference type="Pfam" id="PF00702">
    <property type="entry name" value="Hydrolase"/>
    <property type="match status" value="1"/>
</dbReference>
<dbReference type="SFLD" id="SFLDF00027">
    <property type="entry name" value="p-type_atpase"/>
    <property type="match status" value="1"/>
</dbReference>
<evidence type="ECO:0000256" key="3">
    <source>
        <dbReference type="ARBA" id="ARBA00022692"/>
    </source>
</evidence>
<organism evidence="12 13">
    <name type="scientific">Hoeflea olei</name>
    <dbReference type="NCBI Taxonomy" id="1480615"/>
    <lineage>
        <taxon>Bacteria</taxon>
        <taxon>Pseudomonadati</taxon>
        <taxon>Pseudomonadota</taxon>
        <taxon>Alphaproteobacteria</taxon>
        <taxon>Hyphomicrobiales</taxon>
        <taxon>Rhizobiaceae</taxon>
        <taxon>Hoeflea</taxon>
    </lineage>
</organism>
<comment type="subcellular location">
    <subcellularLocation>
        <location evidence="10">Cell membrane</location>
    </subcellularLocation>
    <subcellularLocation>
        <location evidence="1">Endomembrane system</location>
        <topology evidence="1">Multi-pass membrane protein</topology>
    </subcellularLocation>
</comment>
<dbReference type="PROSITE" id="PS50846">
    <property type="entry name" value="HMA_2"/>
    <property type="match status" value="1"/>
</dbReference>
<dbReference type="Gene3D" id="2.70.150.10">
    <property type="entry name" value="Calcium-transporting ATPase, cytoplasmic transduction domain A"/>
    <property type="match status" value="1"/>
</dbReference>
<dbReference type="InterPro" id="IPR018303">
    <property type="entry name" value="ATPase_P-typ_P_site"/>
</dbReference>
<evidence type="ECO:0000313" key="13">
    <source>
        <dbReference type="Proteomes" id="UP000094795"/>
    </source>
</evidence>
<evidence type="ECO:0000256" key="8">
    <source>
        <dbReference type="ARBA" id="ARBA00022989"/>
    </source>
</evidence>
<dbReference type="NCBIfam" id="TIGR01511">
    <property type="entry name" value="ATPase-IB1_Cu"/>
    <property type="match status" value="1"/>
</dbReference>
<dbReference type="SUPFAM" id="SSF55008">
    <property type="entry name" value="HMA, heavy metal-associated domain"/>
    <property type="match status" value="1"/>
</dbReference>
<dbReference type="GO" id="GO:0005524">
    <property type="term" value="F:ATP binding"/>
    <property type="evidence" value="ECO:0007669"/>
    <property type="project" value="UniProtKB-UniRule"/>
</dbReference>
<dbReference type="SUPFAM" id="SSF56784">
    <property type="entry name" value="HAD-like"/>
    <property type="match status" value="1"/>
</dbReference>
<evidence type="ECO:0000256" key="7">
    <source>
        <dbReference type="ARBA" id="ARBA00022967"/>
    </source>
</evidence>
<dbReference type="Pfam" id="PF00122">
    <property type="entry name" value="E1-E2_ATPase"/>
    <property type="match status" value="1"/>
</dbReference>
<gene>
    <name evidence="12" type="ORF">AWJ14_09010</name>
</gene>
<keyword evidence="13" id="KW-1185">Reference proteome</keyword>
<dbReference type="GO" id="GO:0012505">
    <property type="term" value="C:endomembrane system"/>
    <property type="evidence" value="ECO:0007669"/>
    <property type="project" value="UniProtKB-SubCell"/>
</dbReference>
<dbReference type="SFLD" id="SFLDS00003">
    <property type="entry name" value="Haloacid_Dehalogenase"/>
    <property type="match status" value="1"/>
</dbReference>
<dbReference type="InterPro" id="IPR036163">
    <property type="entry name" value="HMA_dom_sf"/>
</dbReference>
<dbReference type="InterPro" id="IPR023214">
    <property type="entry name" value="HAD_sf"/>
</dbReference>
<comment type="similarity">
    <text evidence="2 10">Belongs to the cation transport ATPase (P-type) (TC 3.A.3) family. Type IB subfamily.</text>
</comment>
<dbReference type="Pfam" id="PF00403">
    <property type="entry name" value="HMA"/>
    <property type="match status" value="1"/>
</dbReference>
<feature type="transmembrane region" description="Helical" evidence="10">
    <location>
        <begin position="367"/>
        <end position="387"/>
    </location>
</feature>
<proteinExistence type="inferred from homology"/>
<keyword evidence="6 10" id="KW-0067">ATP-binding</keyword>
<keyword evidence="5 10" id="KW-0547">Nucleotide-binding</keyword>
<evidence type="ECO:0000256" key="2">
    <source>
        <dbReference type="ARBA" id="ARBA00006024"/>
    </source>
</evidence>
<reference evidence="12 13" key="1">
    <citation type="submission" date="2015-12" db="EMBL/GenBank/DDBJ databases">
        <authorList>
            <person name="Shamseldin A."/>
            <person name="Moawad H."/>
            <person name="Abd El-Rahim W.M."/>
            <person name="Sadowsky M.J."/>
        </authorList>
    </citation>
    <scope>NUCLEOTIDE SEQUENCE [LARGE SCALE GENOMIC DNA]</scope>
    <source>
        <strain evidence="12 13">JC234</strain>
    </source>
</reference>
<feature type="transmembrane region" description="Helical" evidence="10">
    <location>
        <begin position="679"/>
        <end position="698"/>
    </location>
</feature>
<dbReference type="GO" id="GO:0005886">
    <property type="term" value="C:plasma membrane"/>
    <property type="evidence" value="ECO:0007669"/>
    <property type="project" value="UniProtKB-SubCell"/>
</dbReference>
<name>A0A1C1Z1K5_9HYPH</name>
<dbReference type="AlphaFoldDB" id="A0A1C1Z1K5"/>
<dbReference type="PROSITE" id="PS01229">
    <property type="entry name" value="COF_2"/>
    <property type="match status" value="1"/>
</dbReference>
<dbReference type="Gene3D" id="3.30.70.100">
    <property type="match status" value="1"/>
</dbReference>
<evidence type="ECO:0000256" key="10">
    <source>
        <dbReference type="RuleBase" id="RU362081"/>
    </source>
</evidence>
<dbReference type="InterPro" id="IPR059000">
    <property type="entry name" value="ATPase_P-type_domA"/>
</dbReference>
<dbReference type="GO" id="GO:0055070">
    <property type="term" value="P:copper ion homeostasis"/>
    <property type="evidence" value="ECO:0007669"/>
    <property type="project" value="TreeGrafter"/>
</dbReference>
<dbReference type="Gene3D" id="3.40.50.1000">
    <property type="entry name" value="HAD superfamily/HAD-like"/>
    <property type="match status" value="1"/>
</dbReference>
<dbReference type="NCBIfam" id="TIGR01494">
    <property type="entry name" value="ATPase_P-type"/>
    <property type="match status" value="1"/>
</dbReference>
<dbReference type="PRINTS" id="PR00943">
    <property type="entry name" value="CUATPASE"/>
</dbReference>